<comment type="caution">
    <text evidence="3">The sequence shown here is derived from an EMBL/GenBank/DDBJ whole genome shotgun (WGS) entry which is preliminary data.</text>
</comment>
<evidence type="ECO:0000259" key="2">
    <source>
        <dbReference type="Pfam" id="PF02225"/>
    </source>
</evidence>
<dbReference type="EMBL" id="JADCNL010000001">
    <property type="protein sequence ID" value="KAG0495318.1"/>
    <property type="molecule type" value="Genomic_DNA"/>
</dbReference>
<keyword evidence="4" id="KW-1185">Reference proteome</keyword>
<reference evidence="3 4" key="1">
    <citation type="journal article" date="2020" name="Nat. Food">
        <title>A phased Vanilla planifolia genome enables genetic improvement of flavour and production.</title>
        <authorList>
            <person name="Hasing T."/>
            <person name="Tang H."/>
            <person name="Brym M."/>
            <person name="Khazi F."/>
            <person name="Huang T."/>
            <person name="Chambers A.H."/>
        </authorList>
    </citation>
    <scope>NUCLEOTIDE SEQUENCE [LARGE SCALE GENOMIC DNA]</scope>
    <source>
        <tissue evidence="3">Leaf</tissue>
    </source>
</reference>
<dbReference type="InterPro" id="IPR003137">
    <property type="entry name" value="PA_domain"/>
</dbReference>
<gene>
    <name evidence="3" type="ORF">HPP92_000009</name>
</gene>
<dbReference type="Proteomes" id="UP000636800">
    <property type="component" value="Chromosome 1"/>
</dbReference>
<evidence type="ECO:0000256" key="1">
    <source>
        <dbReference type="SAM" id="MobiDB-lite"/>
    </source>
</evidence>
<evidence type="ECO:0000313" key="3">
    <source>
        <dbReference type="EMBL" id="KAG0495318.1"/>
    </source>
</evidence>
<organism evidence="3 4">
    <name type="scientific">Vanilla planifolia</name>
    <name type="common">Vanilla</name>
    <dbReference type="NCBI Taxonomy" id="51239"/>
    <lineage>
        <taxon>Eukaryota</taxon>
        <taxon>Viridiplantae</taxon>
        <taxon>Streptophyta</taxon>
        <taxon>Embryophyta</taxon>
        <taxon>Tracheophyta</taxon>
        <taxon>Spermatophyta</taxon>
        <taxon>Magnoliopsida</taxon>
        <taxon>Liliopsida</taxon>
        <taxon>Asparagales</taxon>
        <taxon>Orchidaceae</taxon>
        <taxon>Vanilloideae</taxon>
        <taxon>Vanilleae</taxon>
        <taxon>Vanilla</taxon>
    </lineage>
</organism>
<dbReference type="Pfam" id="PF02225">
    <property type="entry name" value="PA"/>
    <property type="match status" value="1"/>
</dbReference>
<feature type="region of interest" description="Disordered" evidence="1">
    <location>
        <begin position="1"/>
        <end position="27"/>
    </location>
</feature>
<feature type="domain" description="PA" evidence="2">
    <location>
        <begin position="15"/>
        <end position="70"/>
    </location>
</feature>
<proteinExistence type="predicted"/>
<evidence type="ECO:0000313" key="4">
    <source>
        <dbReference type="Proteomes" id="UP000636800"/>
    </source>
</evidence>
<name>A0A835S0H0_VANPL</name>
<dbReference type="OrthoDB" id="206201at2759"/>
<accession>A0A835S0H0</accession>
<dbReference type="AlphaFoldDB" id="A0A835S0H0"/>
<feature type="compositionally biased region" description="Basic and acidic residues" evidence="1">
    <location>
        <begin position="8"/>
        <end position="27"/>
    </location>
</feature>
<protein>
    <recommendedName>
        <fullName evidence="2">PA domain-containing protein</fullName>
    </recommendedName>
</protein>
<sequence>MLQGFPESSERRGKDCHLPSRNNPRIEKGEAVLKAGGVGMILVNDEGSDMVADSHVIPATMISYKDGFALDSYMNSTRINIMKRAENAMLFQITGGHNFASKN</sequence>
<dbReference type="CDD" id="cd02120">
    <property type="entry name" value="PA_subtilisin_like"/>
    <property type="match status" value="1"/>
</dbReference>
<dbReference type="Gene3D" id="3.50.30.30">
    <property type="match status" value="1"/>
</dbReference>